<evidence type="ECO:0000256" key="2">
    <source>
        <dbReference type="SAM" id="MobiDB-lite"/>
    </source>
</evidence>
<comment type="cofactor">
    <cofactor evidence="1">
        <name>Mg(2+)</name>
        <dbReference type="ChEBI" id="CHEBI:18420"/>
    </cofactor>
</comment>
<protein>
    <recommendedName>
        <fullName evidence="1">ATP-dependent DNA helicase</fullName>
        <ecNumber evidence="1">5.6.2.3</ecNumber>
    </recommendedName>
</protein>
<keyword evidence="1" id="KW-0067">ATP-binding</keyword>
<dbReference type="GO" id="GO:0005524">
    <property type="term" value="F:ATP binding"/>
    <property type="evidence" value="ECO:0007669"/>
    <property type="project" value="UniProtKB-KW"/>
</dbReference>
<comment type="caution">
    <text evidence="5">The sequence shown here is derived from an EMBL/GenBank/DDBJ whole genome shotgun (WGS) entry which is preliminary data.</text>
</comment>
<feature type="region of interest" description="Disordered" evidence="2">
    <location>
        <begin position="200"/>
        <end position="234"/>
    </location>
</feature>
<dbReference type="GO" id="GO:0016301">
    <property type="term" value="F:kinase activity"/>
    <property type="evidence" value="ECO:0007669"/>
    <property type="project" value="UniProtKB-KW"/>
</dbReference>
<dbReference type="InterPro" id="IPR010285">
    <property type="entry name" value="DNA_helicase_pif1-like_DEAD"/>
</dbReference>
<gene>
    <name evidence="5" type="primary">MPS1</name>
    <name evidence="5" type="ORF">ATC70_001497</name>
</gene>
<keyword evidence="1" id="KW-0233">DNA recombination</keyword>
<dbReference type="GO" id="GO:0006281">
    <property type="term" value="P:DNA repair"/>
    <property type="evidence" value="ECO:0007669"/>
    <property type="project" value="UniProtKB-KW"/>
</dbReference>
<dbReference type="PANTHER" id="PTHR10492:SF57">
    <property type="entry name" value="ATP-DEPENDENT DNA HELICASE"/>
    <property type="match status" value="1"/>
</dbReference>
<dbReference type="RefSeq" id="XP_064684812.1">
    <property type="nucleotide sequence ID" value="XM_064820892.1"/>
</dbReference>
<dbReference type="GO" id="GO:0016787">
    <property type="term" value="F:hydrolase activity"/>
    <property type="evidence" value="ECO:0007669"/>
    <property type="project" value="UniProtKB-KW"/>
</dbReference>
<feature type="compositionally biased region" description="Low complexity" evidence="2">
    <location>
        <begin position="206"/>
        <end position="225"/>
    </location>
</feature>
<dbReference type="GO" id="GO:0006310">
    <property type="term" value="P:DNA recombination"/>
    <property type="evidence" value="ECO:0007669"/>
    <property type="project" value="UniProtKB-KW"/>
</dbReference>
<keyword evidence="1" id="KW-0227">DNA damage</keyword>
<keyword evidence="1" id="KW-0234">DNA repair</keyword>
<reference evidence="5 6" key="1">
    <citation type="submission" date="2022-11" db="EMBL/GenBank/DDBJ databases">
        <title>Mucor velutinosus strain NIH1002 WGS.</title>
        <authorList>
            <person name="Subramanian P."/>
            <person name="Mullikin J.C."/>
            <person name="Segre J.A."/>
            <person name="Zelazny A.M."/>
        </authorList>
    </citation>
    <scope>NUCLEOTIDE SEQUENCE [LARGE SCALE GENOMIC DNA]</scope>
    <source>
        <strain evidence="5 6">NIH1002</strain>
    </source>
</reference>
<dbReference type="Gene3D" id="3.40.50.300">
    <property type="entry name" value="P-loop containing nucleotide triphosphate hydrolases"/>
    <property type="match status" value="1"/>
</dbReference>
<keyword evidence="1" id="KW-0347">Helicase</keyword>
<evidence type="ECO:0000313" key="6">
    <source>
        <dbReference type="Proteomes" id="UP001304243"/>
    </source>
</evidence>
<name>A0AAN7DIL9_9FUNG</name>
<proteinExistence type="inferred from homology"/>
<dbReference type="PANTHER" id="PTHR10492">
    <property type="match status" value="1"/>
</dbReference>
<dbReference type="AlphaFoldDB" id="A0AAN7DIL9"/>
<evidence type="ECO:0000256" key="1">
    <source>
        <dbReference type="RuleBase" id="RU363044"/>
    </source>
</evidence>
<accession>A0AAN7DIL9</accession>
<dbReference type="Pfam" id="PF14214">
    <property type="entry name" value="Helitron_like_N"/>
    <property type="match status" value="1"/>
</dbReference>
<organism evidence="5 6">
    <name type="scientific">Mucor velutinosus</name>
    <dbReference type="NCBI Taxonomy" id="708070"/>
    <lineage>
        <taxon>Eukaryota</taxon>
        <taxon>Fungi</taxon>
        <taxon>Fungi incertae sedis</taxon>
        <taxon>Mucoromycota</taxon>
        <taxon>Mucoromycotina</taxon>
        <taxon>Mucoromycetes</taxon>
        <taxon>Mucorales</taxon>
        <taxon>Mucorineae</taxon>
        <taxon>Mucoraceae</taxon>
        <taxon>Mucor</taxon>
    </lineage>
</organism>
<keyword evidence="6" id="KW-1185">Reference proteome</keyword>
<keyword evidence="1" id="KW-0378">Hydrolase</keyword>
<dbReference type="InterPro" id="IPR027417">
    <property type="entry name" value="P-loop_NTPase"/>
</dbReference>
<dbReference type="GeneID" id="89945199"/>
<sequence>MKLKELISYIKTKPYIFGNVIGFTHVVEFQKRSLPHAHMVIIVDEPSRPTLETYDKYVTAELPDQSKHPKAYATVVRNMMHTPCGKNINKKRPCLDDNLQCTKQYPKQYTEETFIDSKGFVHYKRRSQPRSMPVKFGDYYADNPWVVPHNLYLVTKYDAHINVEICAGVQAIKYLHEYITKGSDKSQVKLSRDQAQDVNITTNGNTATSPMTAASTSTATSSAPTVGQPQEDNTNRDEISTWVNARYISPSEACWRLLGKNLHSTFPSVTRLAVDLPNQHRVYFNNNTTIANAVNAAIAKKTTLQAFFELNASGDVFAQNLLYIDVPRHYSFDKKQKKWVKRRRGINSQNRVKGIGRMYFVPPSAANMEKYCMRLLLLHVRGPQSFDNLKNVNGVQYATFREAAQSMGLLANEDEWHFCLDEGYYAMIRTGSSQVRDLFVTILMFCTISTYKQLWDNHKVQLSEDFIHEIQQSQAVLQKLTDAQLESCYQKALIDISRKLMTHGKSAKNYPELPQIDESLFNQEDEELRSLFDQEVVGYNLETLATEVRIYEERMNADQLQIYNTVLNSVNNPGLGIPTCFFIDDPGGGTGKTYLYHALLTKVRAESGIALATASLGIAVTLLPGGRTAHSTFKIPLKTDQTSTCHYSKQSNTAKLLKEAKLIIWDEAPMTHKHAFEAVDRSLRDLMSSVHISYVGKPFGGKVDVLGGDFRQVLPVVKRG</sequence>
<dbReference type="Proteomes" id="UP001304243">
    <property type="component" value="Unassembled WGS sequence"/>
</dbReference>
<evidence type="ECO:0000259" key="4">
    <source>
        <dbReference type="Pfam" id="PF14214"/>
    </source>
</evidence>
<dbReference type="EC" id="5.6.2.3" evidence="1"/>
<dbReference type="SUPFAM" id="SSF52540">
    <property type="entry name" value="P-loop containing nucleoside triphosphate hydrolases"/>
    <property type="match status" value="1"/>
</dbReference>
<comment type="similarity">
    <text evidence="1">Belongs to the helicase family.</text>
</comment>
<dbReference type="InterPro" id="IPR025476">
    <property type="entry name" value="Helitron_helicase-like"/>
</dbReference>
<dbReference type="GO" id="GO:0000723">
    <property type="term" value="P:telomere maintenance"/>
    <property type="evidence" value="ECO:0007669"/>
    <property type="project" value="InterPro"/>
</dbReference>
<dbReference type="Pfam" id="PF05970">
    <property type="entry name" value="PIF1"/>
    <property type="match status" value="1"/>
</dbReference>
<feature type="domain" description="DNA helicase Pif1-like DEAD-box helicase" evidence="3">
    <location>
        <begin position="555"/>
        <end position="720"/>
    </location>
</feature>
<evidence type="ECO:0000259" key="3">
    <source>
        <dbReference type="Pfam" id="PF05970"/>
    </source>
</evidence>
<keyword evidence="1" id="KW-0547">Nucleotide-binding</keyword>
<keyword evidence="5" id="KW-0418">Kinase</keyword>
<comment type="catalytic activity">
    <reaction evidence="1">
        <text>ATP + H2O = ADP + phosphate + H(+)</text>
        <dbReference type="Rhea" id="RHEA:13065"/>
        <dbReference type="ChEBI" id="CHEBI:15377"/>
        <dbReference type="ChEBI" id="CHEBI:15378"/>
        <dbReference type="ChEBI" id="CHEBI:30616"/>
        <dbReference type="ChEBI" id="CHEBI:43474"/>
        <dbReference type="ChEBI" id="CHEBI:456216"/>
        <dbReference type="EC" id="5.6.2.3"/>
    </reaction>
</comment>
<dbReference type="EMBL" id="JASEJX010000013">
    <property type="protein sequence ID" value="KAK4518146.1"/>
    <property type="molecule type" value="Genomic_DNA"/>
</dbReference>
<dbReference type="GO" id="GO:0043139">
    <property type="term" value="F:5'-3' DNA helicase activity"/>
    <property type="evidence" value="ECO:0007669"/>
    <property type="project" value="UniProtKB-EC"/>
</dbReference>
<evidence type="ECO:0000313" key="5">
    <source>
        <dbReference type="EMBL" id="KAK4518146.1"/>
    </source>
</evidence>
<feature type="domain" description="Helitron helicase-like" evidence="4">
    <location>
        <begin position="2"/>
        <end position="41"/>
    </location>
</feature>
<keyword evidence="5" id="KW-0808">Transferase</keyword>